<dbReference type="GO" id="GO:0007200">
    <property type="term" value="P:phospholipase C-activating G protein-coupled receptor signaling pathway"/>
    <property type="evidence" value="ECO:0007669"/>
    <property type="project" value="TreeGrafter"/>
</dbReference>
<evidence type="ECO:0000256" key="4">
    <source>
        <dbReference type="ARBA" id="ARBA00023040"/>
    </source>
</evidence>
<dbReference type="InterPro" id="IPR017452">
    <property type="entry name" value="GPCR_Rhodpsn_7TM"/>
</dbReference>
<dbReference type="PANTHER" id="PTHR24232:SF101">
    <property type="entry name" value="G-PROTEIN COUPLED RECEPTOR 35-LIKE"/>
    <property type="match status" value="1"/>
</dbReference>
<feature type="transmembrane region" description="Helical" evidence="10">
    <location>
        <begin position="57"/>
        <end position="79"/>
    </location>
</feature>
<comment type="caution">
    <text evidence="12">The sequence shown here is derived from an EMBL/GenBank/DDBJ whole genome shotgun (WGS) entry which is preliminary data.</text>
</comment>
<protein>
    <recommendedName>
        <fullName evidence="11">G-protein coupled receptors family 1 profile domain-containing protein</fullName>
    </recommendedName>
</protein>
<dbReference type="GO" id="GO:0004930">
    <property type="term" value="F:G protein-coupled receptor activity"/>
    <property type="evidence" value="ECO:0007669"/>
    <property type="project" value="UniProtKB-KW"/>
</dbReference>
<dbReference type="PANTHER" id="PTHR24232">
    <property type="entry name" value="G-PROTEIN COUPLED RECEPTOR"/>
    <property type="match status" value="1"/>
</dbReference>
<keyword evidence="7" id="KW-0325">Glycoprotein</keyword>
<evidence type="ECO:0000256" key="8">
    <source>
        <dbReference type="ARBA" id="ARBA00023224"/>
    </source>
</evidence>
<dbReference type="PROSITE" id="PS50262">
    <property type="entry name" value="G_PROTEIN_RECEP_F1_2"/>
    <property type="match status" value="1"/>
</dbReference>
<keyword evidence="6 9" id="KW-0675">Receptor</keyword>
<comment type="similarity">
    <text evidence="9">Belongs to the G-protein coupled receptor 1 family.</text>
</comment>
<dbReference type="GO" id="GO:0035025">
    <property type="term" value="P:positive regulation of Rho protein signal transduction"/>
    <property type="evidence" value="ECO:0007669"/>
    <property type="project" value="TreeGrafter"/>
</dbReference>
<evidence type="ECO:0000256" key="3">
    <source>
        <dbReference type="ARBA" id="ARBA00022989"/>
    </source>
</evidence>
<evidence type="ECO:0000313" key="13">
    <source>
        <dbReference type="Proteomes" id="UP001152803"/>
    </source>
</evidence>
<dbReference type="PROSITE" id="PS00237">
    <property type="entry name" value="G_PROTEIN_RECEP_F1_1"/>
    <property type="match status" value="1"/>
</dbReference>
<evidence type="ECO:0000256" key="9">
    <source>
        <dbReference type="RuleBase" id="RU000688"/>
    </source>
</evidence>
<dbReference type="Gene3D" id="1.20.1070.10">
    <property type="entry name" value="Rhodopsin 7-helix transmembrane proteins"/>
    <property type="match status" value="1"/>
</dbReference>
<organism evidence="12 13">
    <name type="scientific">Conger conger</name>
    <name type="common">Conger eel</name>
    <name type="synonym">Muraena conger</name>
    <dbReference type="NCBI Taxonomy" id="82655"/>
    <lineage>
        <taxon>Eukaryota</taxon>
        <taxon>Metazoa</taxon>
        <taxon>Chordata</taxon>
        <taxon>Craniata</taxon>
        <taxon>Vertebrata</taxon>
        <taxon>Euteleostomi</taxon>
        <taxon>Actinopterygii</taxon>
        <taxon>Neopterygii</taxon>
        <taxon>Teleostei</taxon>
        <taxon>Anguilliformes</taxon>
        <taxon>Congridae</taxon>
        <taxon>Conger</taxon>
    </lineage>
</organism>
<accession>A0A9Q1I0K0</accession>
<feature type="domain" description="G-protein coupled receptors family 1 profile" evidence="11">
    <location>
        <begin position="35"/>
        <end position="233"/>
    </location>
</feature>
<feature type="transmembrane region" description="Helical" evidence="10">
    <location>
        <begin position="173"/>
        <end position="195"/>
    </location>
</feature>
<name>A0A9Q1I0K0_CONCO</name>
<dbReference type="EMBL" id="JAFJMO010000006">
    <property type="protein sequence ID" value="KAJ8274163.1"/>
    <property type="molecule type" value="Genomic_DNA"/>
</dbReference>
<reference evidence="12" key="1">
    <citation type="journal article" date="2023" name="Science">
        <title>Genome structures resolve the early diversification of teleost fishes.</title>
        <authorList>
            <person name="Parey E."/>
            <person name="Louis A."/>
            <person name="Montfort J."/>
            <person name="Bouchez O."/>
            <person name="Roques C."/>
            <person name="Iampietro C."/>
            <person name="Lluch J."/>
            <person name="Castinel A."/>
            <person name="Donnadieu C."/>
            <person name="Desvignes T."/>
            <person name="Floi Bucao C."/>
            <person name="Jouanno E."/>
            <person name="Wen M."/>
            <person name="Mejri S."/>
            <person name="Dirks R."/>
            <person name="Jansen H."/>
            <person name="Henkel C."/>
            <person name="Chen W.J."/>
            <person name="Zahm M."/>
            <person name="Cabau C."/>
            <person name="Klopp C."/>
            <person name="Thompson A.W."/>
            <person name="Robinson-Rechavi M."/>
            <person name="Braasch I."/>
            <person name="Lecointre G."/>
            <person name="Bobe J."/>
            <person name="Postlethwait J.H."/>
            <person name="Berthelot C."/>
            <person name="Roest Crollius H."/>
            <person name="Guiguen Y."/>
        </authorList>
    </citation>
    <scope>NUCLEOTIDE SEQUENCE</scope>
    <source>
        <strain evidence="12">Concon-B</strain>
    </source>
</reference>
<keyword evidence="8 9" id="KW-0807">Transducer</keyword>
<evidence type="ECO:0000259" key="11">
    <source>
        <dbReference type="PROSITE" id="PS50262"/>
    </source>
</evidence>
<feature type="transmembrane region" description="Helical" evidence="10">
    <location>
        <begin position="133"/>
        <end position="153"/>
    </location>
</feature>
<dbReference type="GO" id="GO:0005886">
    <property type="term" value="C:plasma membrane"/>
    <property type="evidence" value="ECO:0007669"/>
    <property type="project" value="TreeGrafter"/>
</dbReference>
<proteinExistence type="inferred from homology"/>
<sequence>MVWNQSERCNLTITEEVRVFEKVAYIPVFALGLLLNSAALCLFLVRRRSWTETHVYMVNLVLADLALILPLPFRIYSVFHRSEVWDFCPLLIAVHYVNMYASILTLTAISVHRFAVVRFPFSARAGRWRKQTAAVLCVLIWVAVAAICAKLSQAHTRDKLQTCFDRVAGPLPLWIVLVVFVVGYLLPCCVILFCSGQTIVSLLGDKEGITQEKRKCVAVIAANLVVFVRLLHPVPRHGPR</sequence>
<evidence type="ECO:0000256" key="7">
    <source>
        <dbReference type="ARBA" id="ARBA00023180"/>
    </source>
</evidence>
<feature type="transmembrane region" description="Helical" evidence="10">
    <location>
        <begin position="24"/>
        <end position="45"/>
    </location>
</feature>
<keyword evidence="3 10" id="KW-1133">Transmembrane helix</keyword>
<dbReference type="AlphaFoldDB" id="A0A9Q1I0K0"/>
<keyword evidence="4 9" id="KW-0297">G-protein coupled receptor</keyword>
<dbReference type="Proteomes" id="UP001152803">
    <property type="component" value="Unassembled WGS sequence"/>
</dbReference>
<evidence type="ECO:0000256" key="2">
    <source>
        <dbReference type="ARBA" id="ARBA00022692"/>
    </source>
</evidence>
<evidence type="ECO:0000256" key="10">
    <source>
        <dbReference type="SAM" id="Phobius"/>
    </source>
</evidence>
<dbReference type="OrthoDB" id="6086428at2759"/>
<keyword evidence="2 9" id="KW-0812">Transmembrane</keyword>
<dbReference type="Pfam" id="PF00001">
    <property type="entry name" value="7tm_1"/>
    <property type="match status" value="1"/>
</dbReference>
<dbReference type="InterPro" id="IPR000276">
    <property type="entry name" value="GPCR_Rhodpsn"/>
</dbReference>
<evidence type="ECO:0000256" key="6">
    <source>
        <dbReference type="ARBA" id="ARBA00023170"/>
    </source>
</evidence>
<comment type="subcellular location">
    <subcellularLocation>
        <location evidence="1">Membrane</location>
        <topology evidence="1">Multi-pass membrane protein</topology>
    </subcellularLocation>
</comment>
<feature type="transmembrane region" description="Helical" evidence="10">
    <location>
        <begin position="216"/>
        <end position="234"/>
    </location>
</feature>
<keyword evidence="5 10" id="KW-0472">Membrane</keyword>
<dbReference type="PRINTS" id="PR00237">
    <property type="entry name" value="GPCRRHODOPSN"/>
</dbReference>
<evidence type="ECO:0000256" key="5">
    <source>
        <dbReference type="ARBA" id="ARBA00023136"/>
    </source>
</evidence>
<keyword evidence="13" id="KW-1185">Reference proteome</keyword>
<dbReference type="SUPFAM" id="SSF81321">
    <property type="entry name" value="Family A G protein-coupled receptor-like"/>
    <property type="match status" value="1"/>
</dbReference>
<feature type="transmembrane region" description="Helical" evidence="10">
    <location>
        <begin position="99"/>
        <end position="121"/>
    </location>
</feature>
<gene>
    <name evidence="12" type="ORF">COCON_G00087880</name>
</gene>
<evidence type="ECO:0000256" key="1">
    <source>
        <dbReference type="ARBA" id="ARBA00004141"/>
    </source>
</evidence>
<evidence type="ECO:0000313" key="12">
    <source>
        <dbReference type="EMBL" id="KAJ8274163.1"/>
    </source>
</evidence>